<protein>
    <submittedName>
        <fullName evidence="1">Uncharacterized protein</fullName>
    </submittedName>
</protein>
<evidence type="ECO:0000313" key="2">
    <source>
        <dbReference type="Proteomes" id="UP000252519"/>
    </source>
</evidence>
<dbReference type="OrthoDB" id="5907631at2759"/>
<reference evidence="1 2" key="1">
    <citation type="submission" date="2014-10" db="EMBL/GenBank/DDBJ databases">
        <title>Draft genome of the hookworm Ancylostoma caninum.</title>
        <authorList>
            <person name="Mitreva M."/>
        </authorList>
    </citation>
    <scope>NUCLEOTIDE SEQUENCE [LARGE SCALE GENOMIC DNA]</scope>
    <source>
        <strain evidence="1 2">Baltimore</strain>
    </source>
</reference>
<name>A0A368FUJ8_ANCCA</name>
<organism evidence="1 2">
    <name type="scientific">Ancylostoma caninum</name>
    <name type="common">Dog hookworm</name>
    <dbReference type="NCBI Taxonomy" id="29170"/>
    <lineage>
        <taxon>Eukaryota</taxon>
        <taxon>Metazoa</taxon>
        <taxon>Ecdysozoa</taxon>
        <taxon>Nematoda</taxon>
        <taxon>Chromadorea</taxon>
        <taxon>Rhabditida</taxon>
        <taxon>Rhabditina</taxon>
        <taxon>Rhabditomorpha</taxon>
        <taxon>Strongyloidea</taxon>
        <taxon>Ancylostomatidae</taxon>
        <taxon>Ancylostomatinae</taxon>
        <taxon>Ancylostoma</taxon>
    </lineage>
</organism>
<dbReference type="Proteomes" id="UP000252519">
    <property type="component" value="Unassembled WGS sequence"/>
</dbReference>
<keyword evidence="2" id="KW-1185">Reference proteome</keyword>
<sequence>MSGSELELIAMVTIPVAVVEGLVPCKKRAAVALASVAITALLQGTPLTRKLVEKISGIMRLCSTLFDSAFGSHAATYKKHLWFDHGCDDLMAAGNPAEYSTSMFESEYRLLKRGLRLGNTRAPAKTAFIL</sequence>
<gene>
    <name evidence="1" type="ORF">ANCCAN_18280</name>
</gene>
<proteinExistence type="predicted"/>
<dbReference type="EMBL" id="JOJR01000620">
    <property type="protein sequence ID" value="RCN35833.1"/>
    <property type="molecule type" value="Genomic_DNA"/>
</dbReference>
<evidence type="ECO:0000313" key="1">
    <source>
        <dbReference type="EMBL" id="RCN35833.1"/>
    </source>
</evidence>
<comment type="caution">
    <text evidence="1">The sequence shown here is derived from an EMBL/GenBank/DDBJ whole genome shotgun (WGS) entry which is preliminary data.</text>
</comment>
<accession>A0A368FUJ8</accession>
<dbReference type="AlphaFoldDB" id="A0A368FUJ8"/>